<proteinExistence type="predicted"/>
<dbReference type="EMBL" id="BPLR01005144">
    <property type="protein sequence ID" value="GIY00114.1"/>
    <property type="molecule type" value="Genomic_DNA"/>
</dbReference>
<reference evidence="1 2" key="1">
    <citation type="submission" date="2021-06" db="EMBL/GenBank/DDBJ databases">
        <title>Caerostris extrusa draft genome.</title>
        <authorList>
            <person name="Kono N."/>
            <person name="Arakawa K."/>
        </authorList>
    </citation>
    <scope>NUCLEOTIDE SEQUENCE [LARGE SCALE GENOMIC DNA]</scope>
</reference>
<name>A0AAV4PVA6_CAEEX</name>
<dbReference type="AlphaFoldDB" id="A0AAV4PVA6"/>
<protein>
    <submittedName>
        <fullName evidence="1">Uncharacterized protein</fullName>
    </submittedName>
</protein>
<organism evidence="1 2">
    <name type="scientific">Caerostris extrusa</name>
    <name type="common">Bark spider</name>
    <name type="synonym">Caerostris bankana</name>
    <dbReference type="NCBI Taxonomy" id="172846"/>
    <lineage>
        <taxon>Eukaryota</taxon>
        <taxon>Metazoa</taxon>
        <taxon>Ecdysozoa</taxon>
        <taxon>Arthropoda</taxon>
        <taxon>Chelicerata</taxon>
        <taxon>Arachnida</taxon>
        <taxon>Araneae</taxon>
        <taxon>Araneomorphae</taxon>
        <taxon>Entelegynae</taxon>
        <taxon>Araneoidea</taxon>
        <taxon>Araneidae</taxon>
        <taxon>Caerostris</taxon>
    </lineage>
</organism>
<gene>
    <name evidence="1" type="ORF">CEXT_194741</name>
</gene>
<evidence type="ECO:0000313" key="1">
    <source>
        <dbReference type="EMBL" id="GIY00114.1"/>
    </source>
</evidence>
<dbReference type="Proteomes" id="UP001054945">
    <property type="component" value="Unassembled WGS sequence"/>
</dbReference>
<keyword evidence="2" id="KW-1185">Reference proteome</keyword>
<evidence type="ECO:0000313" key="2">
    <source>
        <dbReference type="Proteomes" id="UP001054945"/>
    </source>
</evidence>
<comment type="caution">
    <text evidence="1">The sequence shown here is derived from an EMBL/GenBank/DDBJ whole genome shotgun (WGS) entry which is preliminary data.</text>
</comment>
<sequence>MIQKTLLQDENLEQNFQSPSTFSGKNPKELIFQSLSLFIAEDGTFSQNFVRFSERWNFCWPPSSFVGSVRNRRAVVALCALLYPIKECAQPVDCRITMEVLPPPTTFRMGSGFLKIEPSRRHNCHFGKGNTLSLSL</sequence>
<accession>A0AAV4PVA6</accession>